<sequence length="65" mass="6992">PCSVVQNQAEELISASNNSHVPVGYGFLLAESVYLSPEELEQTKIHITQALLSNTNSALRLAAHS</sequence>
<protein>
    <submittedName>
        <fullName evidence="1">Uncharacterized protein</fullName>
    </submittedName>
</protein>
<proteinExistence type="predicted"/>
<evidence type="ECO:0000313" key="1">
    <source>
        <dbReference type="EMBL" id="KAL0171802.1"/>
    </source>
</evidence>
<organism evidence="1 2">
    <name type="scientific">Cirrhinus mrigala</name>
    <name type="common">Mrigala</name>
    <dbReference type="NCBI Taxonomy" id="683832"/>
    <lineage>
        <taxon>Eukaryota</taxon>
        <taxon>Metazoa</taxon>
        <taxon>Chordata</taxon>
        <taxon>Craniata</taxon>
        <taxon>Vertebrata</taxon>
        <taxon>Euteleostomi</taxon>
        <taxon>Actinopterygii</taxon>
        <taxon>Neopterygii</taxon>
        <taxon>Teleostei</taxon>
        <taxon>Ostariophysi</taxon>
        <taxon>Cypriniformes</taxon>
        <taxon>Cyprinidae</taxon>
        <taxon>Labeoninae</taxon>
        <taxon>Labeonini</taxon>
        <taxon>Cirrhinus</taxon>
    </lineage>
</organism>
<gene>
    <name evidence="1" type="ORF">M9458_032113</name>
</gene>
<evidence type="ECO:0000313" key="2">
    <source>
        <dbReference type="Proteomes" id="UP001529510"/>
    </source>
</evidence>
<keyword evidence="2" id="KW-1185">Reference proteome</keyword>
<name>A0ABD0PD16_CIRMR</name>
<reference evidence="1 2" key="1">
    <citation type="submission" date="2024-05" db="EMBL/GenBank/DDBJ databases">
        <title>Genome sequencing and assembly of Indian major carp, Cirrhinus mrigala (Hamilton, 1822).</title>
        <authorList>
            <person name="Mohindra V."/>
            <person name="Chowdhury L.M."/>
            <person name="Lal K."/>
            <person name="Jena J.K."/>
        </authorList>
    </citation>
    <scope>NUCLEOTIDE SEQUENCE [LARGE SCALE GENOMIC DNA]</scope>
    <source>
        <strain evidence="1">CM1030</strain>
        <tissue evidence="1">Blood</tissue>
    </source>
</reference>
<dbReference type="AlphaFoldDB" id="A0ABD0PD16"/>
<dbReference type="EMBL" id="JAMKFB020000016">
    <property type="protein sequence ID" value="KAL0171802.1"/>
    <property type="molecule type" value="Genomic_DNA"/>
</dbReference>
<dbReference type="Proteomes" id="UP001529510">
    <property type="component" value="Unassembled WGS sequence"/>
</dbReference>
<comment type="caution">
    <text evidence="1">The sequence shown here is derived from an EMBL/GenBank/DDBJ whole genome shotgun (WGS) entry which is preliminary data.</text>
</comment>
<feature type="non-terminal residue" evidence="1">
    <location>
        <position position="65"/>
    </location>
</feature>
<accession>A0ABD0PD16</accession>
<feature type="non-terminal residue" evidence="1">
    <location>
        <position position="1"/>
    </location>
</feature>